<evidence type="ECO:0000256" key="9">
    <source>
        <dbReference type="ARBA" id="ARBA00068674"/>
    </source>
</evidence>
<evidence type="ECO:0000259" key="12">
    <source>
        <dbReference type="PROSITE" id="PS51379"/>
    </source>
</evidence>
<evidence type="ECO:0000256" key="5">
    <source>
        <dbReference type="ARBA" id="ARBA00022982"/>
    </source>
</evidence>
<keyword evidence="2" id="KW-0285">Flavoprotein</keyword>
<dbReference type="GO" id="GO:0046872">
    <property type="term" value="F:metal ion binding"/>
    <property type="evidence" value="ECO:0007669"/>
    <property type="project" value="UniProtKB-KW"/>
</dbReference>
<feature type="binding site" evidence="11">
    <location>
        <begin position="341"/>
        <end position="348"/>
    </location>
    <ligand>
        <name>FAD</name>
        <dbReference type="ChEBI" id="CHEBI:57692"/>
    </ligand>
</feature>
<protein>
    <recommendedName>
        <fullName evidence="9">Electron transfer flavoprotein subunit alpha</fullName>
    </recommendedName>
    <alternativeName>
        <fullName evidence="10">Electron transfer flavoprotein large subunit</fullName>
    </alternativeName>
</protein>
<dbReference type="InterPro" id="IPR017896">
    <property type="entry name" value="4Fe4S_Fe-S-bd"/>
</dbReference>
<dbReference type="Gene3D" id="3.40.50.620">
    <property type="entry name" value="HUPs"/>
    <property type="match status" value="1"/>
</dbReference>
<dbReference type="InterPro" id="IPR014730">
    <property type="entry name" value="ETF_a/b_N"/>
</dbReference>
<comment type="function">
    <text evidence="8">The electron transfer flavoprotein serves as a specific electron acceptor for other dehydrogenases. It transfers the electrons to the main respiratory chain via ETF-ubiquinone oxidoreductase (ETF dehydrogenase).</text>
</comment>
<dbReference type="InterPro" id="IPR029035">
    <property type="entry name" value="DHS-like_NAD/FAD-binding_dom"/>
</dbReference>
<comment type="similarity">
    <text evidence="1">Belongs to the ETF alpha-subunit/FixB family.</text>
</comment>
<feature type="domain" description="4Fe-4S ferredoxin-type" evidence="12">
    <location>
        <begin position="1"/>
        <end position="30"/>
    </location>
</feature>
<dbReference type="SUPFAM" id="SSF54862">
    <property type="entry name" value="4Fe-4S ferredoxins"/>
    <property type="match status" value="1"/>
</dbReference>
<evidence type="ECO:0000256" key="6">
    <source>
        <dbReference type="ARBA" id="ARBA00023004"/>
    </source>
</evidence>
<dbReference type="PANTHER" id="PTHR43153">
    <property type="entry name" value="ELECTRON TRANSFER FLAVOPROTEIN ALPHA"/>
    <property type="match status" value="1"/>
</dbReference>
<keyword evidence="5" id="KW-0813">Transport</keyword>
<comment type="cofactor">
    <cofactor evidence="11">
        <name>FAD</name>
        <dbReference type="ChEBI" id="CHEBI:57692"/>
    </cofactor>
    <text evidence="11">Binds 1 FAD per dimer.</text>
</comment>
<dbReference type="InterPro" id="IPR014731">
    <property type="entry name" value="ETF_asu_C"/>
</dbReference>
<evidence type="ECO:0000256" key="11">
    <source>
        <dbReference type="PIRSR" id="PIRSR000089-1"/>
    </source>
</evidence>
<dbReference type="InterPro" id="IPR001308">
    <property type="entry name" value="ETF_a/FixB"/>
</dbReference>
<name>A0A7V6A586_9BACT</name>
<dbReference type="InterPro" id="IPR033947">
    <property type="entry name" value="ETF_alpha_N"/>
</dbReference>
<dbReference type="SUPFAM" id="SSF52467">
    <property type="entry name" value="DHS-like NAD/FAD-binding domain"/>
    <property type="match status" value="1"/>
</dbReference>
<evidence type="ECO:0000256" key="7">
    <source>
        <dbReference type="ARBA" id="ARBA00023014"/>
    </source>
</evidence>
<dbReference type="PROSITE" id="PS51379">
    <property type="entry name" value="4FE4S_FER_2"/>
    <property type="match status" value="2"/>
</dbReference>
<dbReference type="Gene3D" id="3.40.50.1220">
    <property type="entry name" value="TPP-binding domain"/>
    <property type="match status" value="1"/>
</dbReference>
<dbReference type="GO" id="GO:0050660">
    <property type="term" value="F:flavin adenine dinucleotide binding"/>
    <property type="evidence" value="ECO:0007669"/>
    <property type="project" value="InterPro"/>
</dbReference>
<feature type="binding site" evidence="11">
    <location>
        <begin position="310"/>
        <end position="311"/>
    </location>
    <ligand>
        <name>FAD</name>
        <dbReference type="ChEBI" id="CHEBI:57692"/>
    </ligand>
</feature>
<dbReference type="Pfam" id="PF00766">
    <property type="entry name" value="ETF_alpha"/>
    <property type="match status" value="1"/>
</dbReference>
<proteinExistence type="inferred from homology"/>
<dbReference type="InterPro" id="IPR014729">
    <property type="entry name" value="Rossmann-like_a/b/a_fold"/>
</dbReference>
<organism evidence="13">
    <name type="scientific">Desulfobacca acetoxidans</name>
    <dbReference type="NCBI Taxonomy" id="60893"/>
    <lineage>
        <taxon>Bacteria</taxon>
        <taxon>Pseudomonadati</taxon>
        <taxon>Thermodesulfobacteriota</taxon>
        <taxon>Desulfobaccia</taxon>
        <taxon>Desulfobaccales</taxon>
        <taxon>Desulfobaccaceae</taxon>
        <taxon>Desulfobacca</taxon>
    </lineage>
</organism>
<dbReference type="SMART" id="SM00893">
    <property type="entry name" value="ETF"/>
    <property type="match status" value="1"/>
</dbReference>
<evidence type="ECO:0000256" key="2">
    <source>
        <dbReference type="ARBA" id="ARBA00022630"/>
    </source>
</evidence>
<dbReference type="AlphaFoldDB" id="A0A7V6A586"/>
<feature type="binding site" evidence="11">
    <location>
        <position position="285"/>
    </location>
    <ligand>
        <name>FAD</name>
        <dbReference type="ChEBI" id="CHEBI:57692"/>
    </ligand>
</feature>
<evidence type="ECO:0000256" key="8">
    <source>
        <dbReference type="ARBA" id="ARBA00025649"/>
    </source>
</evidence>
<sequence>MSIILSTEKCTACGQCVDVCPFGVLSLEGDRLIIGEGCTLCGACGEACPEGALALPETAGPAPRPGVPPDGVWVFAEQRHGHLAPVALELLGEARRLAAFLGVGVAAVLVGDNVEHLAPPLLAGGADKVYVAEHPQLADFVEGPYTAALAEIARHYQPEIILAGATYMGRAFIPQVAAALKTGLTADCTAFAIDPEKRLLQQTRPAFGGNIMATIITPRTFPQMATARPGVFKRLAEPHTPDGQVIRVELATLAVPSPSQFVRTVEEIKERLPLSEAEVIVAGGRGLKDAKHFRLLEELADLLGGALGATRAAVDAGWIPYAHQIGQTGKTVSPKLYFAVGISGAAQHVVGMQGSDFIVAINRDPEAPIFKIANIGLVGDLFEILPALIQEIKKDRGQGA</sequence>
<evidence type="ECO:0000256" key="4">
    <source>
        <dbReference type="ARBA" id="ARBA00022827"/>
    </source>
</evidence>
<dbReference type="Gene3D" id="3.30.70.20">
    <property type="match status" value="1"/>
</dbReference>
<dbReference type="GO" id="GO:0051536">
    <property type="term" value="F:iron-sulfur cluster binding"/>
    <property type="evidence" value="ECO:0007669"/>
    <property type="project" value="UniProtKB-KW"/>
</dbReference>
<dbReference type="PANTHER" id="PTHR43153:SF1">
    <property type="entry name" value="ELECTRON TRANSFER FLAVOPROTEIN SUBUNIT ALPHA, MITOCHONDRIAL"/>
    <property type="match status" value="1"/>
</dbReference>
<keyword evidence="6" id="KW-0408">Iron</keyword>
<dbReference type="FunFam" id="3.40.50.1220:FF:000001">
    <property type="entry name" value="Electron transfer flavoprotein, alpha subunit"/>
    <property type="match status" value="1"/>
</dbReference>
<gene>
    <name evidence="13" type="ORF">ENV52_10510</name>
</gene>
<keyword evidence="4 11" id="KW-0274">FAD</keyword>
<dbReference type="Pfam" id="PF00037">
    <property type="entry name" value="Fer4"/>
    <property type="match status" value="1"/>
</dbReference>
<dbReference type="EMBL" id="DTGR01000164">
    <property type="protein sequence ID" value="HHS30118.1"/>
    <property type="molecule type" value="Genomic_DNA"/>
</dbReference>
<dbReference type="PIRSF" id="PIRSF000089">
    <property type="entry name" value="Electra_flavoP_a"/>
    <property type="match status" value="1"/>
</dbReference>
<accession>A0A7V6A586</accession>
<dbReference type="InterPro" id="IPR017900">
    <property type="entry name" value="4Fe4S_Fe_S_CS"/>
</dbReference>
<dbReference type="SUPFAM" id="SSF52402">
    <property type="entry name" value="Adenine nucleotide alpha hydrolases-like"/>
    <property type="match status" value="1"/>
</dbReference>
<keyword evidence="5" id="KW-0249">Electron transport</keyword>
<keyword evidence="3" id="KW-0479">Metal-binding</keyword>
<dbReference type="GO" id="GO:0009055">
    <property type="term" value="F:electron transfer activity"/>
    <property type="evidence" value="ECO:0007669"/>
    <property type="project" value="InterPro"/>
</dbReference>
<dbReference type="Pfam" id="PF01012">
    <property type="entry name" value="ETF"/>
    <property type="match status" value="1"/>
</dbReference>
<feature type="binding site" evidence="11">
    <location>
        <position position="362"/>
    </location>
    <ligand>
        <name>FAD</name>
        <dbReference type="ChEBI" id="CHEBI:57692"/>
    </ligand>
</feature>
<evidence type="ECO:0000313" key="13">
    <source>
        <dbReference type="EMBL" id="HHS30118.1"/>
    </source>
</evidence>
<dbReference type="CDD" id="cd01715">
    <property type="entry name" value="ETF_alpha"/>
    <property type="match status" value="1"/>
</dbReference>
<dbReference type="PROSITE" id="PS00198">
    <property type="entry name" value="4FE4S_FER_1"/>
    <property type="match status" value="1"/>
</dbReference>
<dbReference type="GO" id="GO:0033539">
    <property type="term" value="P:fatty acid beta-oxidation using acyl-CoA dehydrogenase"/>
    <property type="evidence" value="ECO:0007669"/>
    <property type="project" value="TreeGrafter"/>
</dbReference>
<evidence type="ECO:0000256" key="3">
    <source>
        <dbReference type="ARBA" id="ARBA00022723"/>
    </source>
</evidence>
<keyword evidence="7" id="KW-0411">Iron-sulfur</keyword>
<feature type="binding site" evidence="11">
    <location>
        <begin position="324"/>
        <end position="328"/>
    </location>
    <ligand>
        <name>FAD</name>
        <dbReference type="ChEBI" id="CHEBI:57692"/>
    </ligand>
</feature>
<comment type="caution">
    <text evidence="13">The sequence shown here is derived from an EMBL/GenBank/DDBJ whole genome shotgun (WGS) entry which is preliminary data.</text>
</comment>
<evidence type="ECO:0000256" key="10">
    <source>
        <dbReference type="ARBA" id="ARBA00079299"/>
    </source>
</evidence>
<evidence type="ECO:0000256" key="1">
    <source>
        <dbReference type="ARBA" id="ARBA00005817"/>
    </source>
</evidence>
<reference evidence="13" key="1">
    <citation type="journal article" date="2020" name="mSystems">
        <title>Genome- and Community-Level Interaction Insights into Carbon Utilization and Element Cycling Functions of Hydrothermarchaeota in Hydrothermal Sediment.</title>
        <authorList>
            <person name="Zhou Z."/>
            <person name="Liu Y."/>
            <person name="Xu W."/>
            <person name="Pan J."/>
            <person name="Luo Z.H."/>
            <person name="Li M."/>
        </authorList>
    </citation>
    <scope>NUCLEOTIDE SEQUENCE [LARGE SCALE GENOMIC DNA]</scope>
    <source>
        <strain evidence="13">SpSt-767</strain>
    </source>
</reference>
<feature type="domain" description="4Fe-4S ferredoxin-type" evidence="12">
    <location>
        <begin position="36"/>
        <end position="58"/>
    </location>
</feature>